<accession>A0A850P9T9</accession>
<dbReference type="AlphaFoldDB" id="A0A850P9T9"/>
<dbReference type="EMBL" id="JABXXR010000113">
    <property type="protein sequence ID" value="NVN41327.1"/>
    <property type="molecule type" value="Genomic_DNA"/>
</dbReference>
<dbReference type="Proteomes" id="UP000585665">
    <property type="component" value="Unassembled WGS sequence"/>
</dbReference>
<dbReference type="GO" id="GO:0006152">
    <property type="term" value="P:purine nucleoside catabolic process"/>
    <property type="evidence" value="ECO:0007669"/>
    <property type="project" value="TreeGrafter"/>
</dbReference>
<keyword evidence="2" id="KW-0326">Glycosidase</keyword>
<dbReference type="CDD" id="cd02650">
    <property type="entry name" value="nuc_hydro_CaPnhB"/>
    <property type="match status" value="1"/>
</dbReference>
<keyword evidence="1 4" id="KW-0378">Hydrolase</keyword>
<evidence type="ECO:0000256" key="2">
    <source>
        <dbReference type="ARBA" id="ARBA00023295"/>
    </source>
</evidence>
<dbReference type="PANTHER" id="PTHR12304">
    <property type="entry name" value="INOSINE-URIDINE PREFERRING NUCLEOSIDE HYDROLASE"/>
    <property type="match status" value="1"/>
</dbReference>
<dbReference type="GO" id="GO:0005829">
    <property type="term" value="C:cytosol"/>
    <property type="evidence" value="ECO:0007669"/>
    <property type="project" value="TreeGrafter"/>
</dbReference>
<evidence type="ECO:0000259" key="3">
    <source>
        <dbReference type="Pfam" id="PF01156"/>
    </source>
</evidence>
<gene>
    <name evidence="4" type="ORF">HUK82_12245</name>
</gene>
<evidence type="ECO:0000313" key="5">
    <source>
        <dbReference type="Proteomes" id="UP000585665"/>
    </source>
</evidence>
<dbReference type="PANTHER" id="PTHR12304:SF4">
    <property type="entry name" value="URIDINE NUCLEOSIDASE"/>
    <property type="match status" value="1"/>
</dbReference>
<dbReference type="InterPro" id="IPR036452">
    <property type="entry name" value="Ribo_hydro-like"/>
</dbReference>
<dbReference type="RefSeq" id="WP_176614232.1">
    <property type="nucleotide sequence ID" value="NZ_JABXXR010000113.1"/>
</dbReference>
<organism evidence="4 5">
    <name type="scientific">Ameyamaea chiangmaiensis</name>
    <dbReference type="NCBI Taxonomy" id="442969"/>
    <lineage>
        <taxon>Bacteria</taxon>
        <taxon>Pseudomonadati</taxon>
        <taxon>Pseudomonadota</taxon>
        <taxon>Alphaproteobacteria</taxon>
        <taxon>Acetobacterales</taxon>
        <taxon>Acetobacteraceae</taxon>
        <taxon>Ameyamaea</taxon>
    </lineage>
</organism>
<evidence type="ECO:0000256" key="1">
    <source>
        <dbReference type="ARBA" id="ARBA00022801"/>
    </source>
</evidence>
<proteinExistence type="predicted"/>
<sequence>MSRTHPARAIIFDTDPGVDDVMALAFLTRLPGVELRAITTTFGNLALEATTRNALTIAERFGLDVPVAQGAAHALQNDQPRFVPHVHGADGLGDVHLPVPRRTVDPRPAADVIIDLVRRDPGAITLVGVGPFTNLAHALHKAPEIAGLVAGVSLMGGAFGTHGHTGNVSPVAEANVAADPWAADIVLGASWPVTMIGLDVTQEVVMDEAYLAALRDQAADAGRLIWDISRFYQRFHEQTRGLRGVFAHDSLAVAHAVRPDLFTTRSGSVRAVAGGIAHGQTIQKPRGLLCAPSSWDDRPEQAVAVGVDGGAFLDLYRRVLVA</sequence>
<dbReference type="Pfam" id="PF01156">
    <property type="entry name" value="IU_nuc_hydro"/>
    <property type="match status" value="1"/>
</dbReference>
<keyword evidence="5" id="KW-1185">Reference proteome</keyword>
<protein>
    <submittedName>
        <fullName evidence="4">Nucleoside hydrolase</fullName>
    </submittedName>
</protein>
<dbReference type="Gene3D" id="3.90.245.10">
    <property type="entry name" value="Ribonucleoside hydrolase-like"/>
    <property type="match status" value="1"/>
</dbReference>
<dbReference type="InterPro" id="IPR023186">
    <property type="entry name" value="IUNH"/>
</dbReference>
<dbReference type="InterPro" id="IPR001910">
    <property type="entry name" value="Inosine/uridine_hydrolase_dom"/>
</dbReference>
<name>A0A850P9T9_9PROT</name>
<comment type="caution">
    <text evidence="4">The sequence shown here is derived from an EMBL/GenBank/DDBJ whole genome shotgun (WGS) entry which is preliminary data.</text>
</comment>
<feature type="domain" description="Inosine/uridine-preferring nucleoside hydrolase" evidence="3">
    <location>
        <begin position="10"/>
        <end position="313"/>
    </location>
</feature>
<dbReference type="GO" id="GO:0008477">
    <property type="term" value="F:purine nucleosidase activity"/>
    <property type="evidence" value="ECO:0007669"/>
    <property type="project" value="TreeGrafter"/>
</dbReference>
<evidence type="ECO:0000313" key="4">
    <source>
        <dbReference type="EMBL" id="NVN41327.1"/>
    </source>
</evidence>
<reference evidence="4 5" key="1">
    <citation type="submission" date="2020-06" db="EMBL/GenBank/DDBJ databases">
        <title>Description of novel acetic acid bacteria.</title>
        <authorList>
            <person name="Sombolestani A."/>
        </authorList>
    </citation>
    <scope>NUCLEOTIDE SEQUENCE [LARGE SCALE GENOMIC DNA]</scope>
    <source>
        <strain evidence="4 5">LMG 27010</strain>
    </source>
</reference>
<dbReference type="SUPFAM" id="SSF53590">
    <property type="entry name" value="Nucleoside hydrolase"/>
    <property type="match status" value="1"/>
</dbReference>